<protein>
    <submittedName>
        <fullName evidence="3">Anti-sigma-factor antagonist</fullName>
    </submittedName>
</protein>
<dbReference type="Gene3D" id="3.30.450.20">
    <property type="entry name" value="PAS domain"/>
    <property type="match status" value="1"/>
</dbReference>
<dbReference type="SUPFAM" id="SSF52091">
    <property type="entry name" value="SpoIIaa-like"/>
    <property type="match status" value="1"/>
</dbReference>
<dbReference type="Proteomes" id="UP000000787">
    <property type="component" value="Chromosome"/>
</dbReference>
<dbReference type="InterPro" id="IPR036513">
    <property type="entry name" value="STAS_dom_sf"/>
</dbReference>
<dbReference type="Pfam" id="PF01740">
    <property type="entry name" value="STAS"/>
    <property type="match status" value="1"/>
</dbReference>
<gene>
    <name evidence="3" type="ordered locus">Haur_1317</name>
</gene>
<dbReference type="InterPro" id="IPR035965">
    <property type="entry name" value="PAS-like_dom_sf"/>
</dbReference>
<dbReference type="CDD" id="cd07041">
    <property type="entry name" value="STAS_RsbR_RsbS_like"/>
    <property type="match status" value="1"/>
</dbReference>
<dbReference type="BioCyc" id="HAUR316274:GHYA-1340-MONOMER"/>
<dbReference type="KEGG" id="hau:Haur_1317"/>
<dbReference type="InterPro" id="IPR002645">
    <property type="entry name" value="STAS_dom"/>
</dbReference>
<dbReference type="HOGENOM" id="CLU_026775_4_1_0"/>
<dbReference type="PROSITE" id="PS50801">
    <property type="entry name" value="STAS"/>
    <property type="match status" value="1"/>
</dbReference>
<keyword evidence="1" id="KW-0175">Coiled coil</keyword>
<dbReference type="InParanoid" id="A9B2C0"/>
<proteinExistence type="predicted"/>
<dbReference type="InterPro" id="IPR051932">
    <property type="entry name" value="Bact_StressResp_Reg"/>
</dbReference>
<dbReference type="PANTHER" id="PTHR33745:SF1">
    <property type="entry name" value="RSBT ANTAGONIST PROTEIN RSBS"/>
    <property type="match status" value="1"/>
</dbReference>
<dbReference type="Gene3D" id="3.30.750.24">
    <property type="entry name" value="STAS domain"/>
    <property type="match status" value="1"/>
</dbReference>
<dbReference type="STRING" id="316274.Haur_1317"/>
<evidence type="ECO:0000256" key="1">
    <source>
        <dbReference type="SAM" id="Coils"/>
    </source>
</evidence>
<dbReference type="FunCoup" id="A9B2C0">
    <property type="interactions" value="1"/>
</dbReference>
<dbReference type="AlphaFoldDB" id="A9B2C0"/>
<organism evidence="3 4">
    <name type="scientific">Herpetosiphon aurantiacus (strain ATCC 23779 / DSM 785 / 114-95)</name>
    <dbReference type="NCBI Taxonomy" id="316274"/>
    <lineage>
        <taxon>Bacteria</taxon>
        <taxon>Bacillati</taxon>
        <taxon>Chloroflexota</taxon>
        <taxon>Chloroflexia</taxon>
        <taxon>Herpetosiphonales</taxon>
        <taxon>Herpetosiphonaceae</taxon>
        <taxon>Herpetosiphon</taxon>
    </lineage>
</organism>
<name>A9B2C0_HERA2</name>
<evidence type="ECO:0000313" key="3">
    <source>
        <dbReference type="EMBL" id="ABX03965.1"/>
    </source>
</evidence>
<accession>A9B2C0</accession>
<sequence>MLPETLIQQMSHGWVHAPIASLIYHRNGRAELLNRAGMELLQYQPEEAALAQQHYNLHRDPSLQAPLTKSAIASAFEGKKTRIGELDYELLNVQARPSGKHIVARLNLAPLRVEAKTGEYIVAFFTDITPQVTLRRELDSRKHEIQQAEQQQEALRAEIEARSAPVVPVLPGILVLPLVGAIDSRRAEYVLNCLLEAASEHSADTLLLDVTGIPVVDTAVANYLLQAIKALKLLGTDTIVVGISPEIAQTLVQLGLRLEDITTRADLQSGLQTALRRQGQIIRARS</sequence>
<feature type="coiled-coil region" evidence="1">
    <location>
        <begin position="131"/>
        <end position="158"/>
    </location>
</feature>
<dbReference type="SUPFAM" id="SSF55785">
    <property type="entry name" value="PYP-like sensor domain (PAS domain)"/>
    <property type="match status" value="1"/>
</dbReference>
<dbReference type="EMBL" id="CP000875">
    <property type="protein sequence ID" value="ABX03965.1"/>
    <property type="molecule type" value="Genomic_DNA"/>
</dbReference>
<reference evidence="3 4" key="1">
    <citation type="journal article" date="2011" name="Stand. Genomic Sci.">
        <title>Complete genome sequence of the filamentous gliding predatory bacterium Herpetosiphon aurantiacus type strain (114-95(T)).</title>
        <authorList>
            <person name="Kiss H."/>
            <person name="Nett M."/>
            <person name="Domin N."/>
            <person name="Martin K."/>
            <person name="Maresca J.A."/>
            <person name="Copeland A."/>
            <person name="Lapidus A."/>
            <person name="Lucas S."/>
            <person name="Berry K.W."/>
            <person name="Glavina Del Rio T."/>
            <person name="Dalin E."/>
            <person name="Tice H."/>
            <person name="Pitluck S."/>
            <person name="Richardson P."/>
            <person name="Bruce D."/>
            <person name="Goodwin L."/>
            <person name="Han C."/>
            <person name="Detter J.C."/>
            <person name="Schmutz J."/>
            <person name="Brettin T."/>
            <person name="Land M."/>
            <person name="Hauser L."/>
            <person name="Kyrpides N.C."/>
            <person name="Ivanova N."/>
            <person name="Goker M."/>
            <person name="Woyke T."/>
            <person name="Klenk H.P."/>
            <person name="Bryant D.A."/>
        </authorList>
    </citation>
    <scope>NUCLEOTIDE SEQUENCE [LARGE SCALE GENOMIC DNA]</scope>
    <source>
        <strain evidence="4">ATCC 23779 / DSM 785 / 114-95</strain>
    </source>
</reference>
<evidence type="ECO:0000259" key="2">
    <source>
        <dbReference type="PROSITE" id="PS50801"/>
    </source>
</evidence>
<dbReference type="PANTHER" id="PTHR33745">
    <property type="entry name" value="RSBT ANTAGONIST PROTEIN RSBS-RELATED"/>
    <property type="match status" value="1"/>
</dbReference>
<keyword evidence="4" id="KW-1185">Reference proteome</keyword>
<feature type="domain" description="STAS" evidence="2">
    <location>
        <begin position="163"/>
        <end position="274"/>
    </location>
</feature>
<dbReference type="eggNOG" id="COG1366">
    <property type="taxonomic scope" value="Bacteria"/>
</dbReference>
<evidence type="ECO:0000313" key="4">
    <source>
        <dbReference type="Proteomes" id="UP000000787"/>
    </source>
</evidence>